<dbReference type="GO" id="GO:0009254">
    <property type="term" value="P:peptidoglycan turnover"/>
    <property type="evidence" value="ECO:0007669"/>
    <property type="project" value="UniProtKB-UniRule"/>
</dbReference>
<dbReference type="InterPro" id="IPR043129">
    <property type="entry name" value="ATPase_NBD"/>
</dbReference>
<name>A0A420WJR5_9PROT</name>
<dbReference type="InParanoid" id="A0A420WJR5"/>
<keyword evidence="1 2" id="KW-0119">Carbohydrate metabolism</keyword>
<keyword evidence="2" id="KW-0067">ATP-binding</keyword>
<evidence type="ECO:0000256" key="2">
    <source>
        <dbReference type="HAMAP-Rule" id="MF_01270"/>
    </source>
</evidence>
<dbReference type="PANTHER" id="PTHR30605">
    <property type="entry name" value="ANHYDRO-N-ACETYLMURAMIC ACID KINASE"/>
    <property type="match status" value="1"/>
</dbReference>
<dbReference type="HAMAP" id="MF_01270">
    <property type="entry name" value="AnhMurNAc_kinase"/>
    <property type="match status" value="1"/>
</dbReference>
<comment type="caution">
    <text evidence="3">The sequence shown here is derived from an EMBL/GenBank/DDBJ whole genome shotgun (WGS) entry which is preliminary data.</text>
</comment>
<proteinExistence type="inferred from homology"/>
<comment type="pathway">
    <text evidence="2">Amino-sugar metabolism; 1,6-anhydro-N-acetylmuramate degradation.</text>
</comment>
<sequence length="371" mass="39981">MEKKIYTALGLMSGTSLDGVDVAVIETDGEEVFAFGQSGCLDFDEEIVALKLAVKAALEWKFSGPPPNSLQAGSEFTDAKHIQAIEELFQEHTGLKEDVDVIGYHGQTVYHLPPQGGVKGQTLQLGSGQSLAANFGIPCVYDFRSDDVRAGGQGAPLAPIYHQALCRYSNLFGRVAVVNIGGVSNVTLVDGEKPLIATDCGPGNGPLNSWMELKGVGSYDKDGRLSWAGDVDLDRVNRWLERDFFKRPIPRSADRYDFDVLPDMRDMSIENGAATLASFCAHAIARDMKKYNPETIVVCGGGRHNPAIMGMLDMHTNGKVLKAEDVGWDGDALEAQAFAYLAVRKLRDLPISFPGTTGVAMPMTGGVIVKP</sequence>
<evidence type="ECO:0000313" key="4">
    <source>
        <dbReference type="Proteomes" id="UP000282211"/>
    </source>
</evidence>
<dbReference type="AlphaFoldDB" id="A0A420WJR5"/>
<keyword evidence="4" id="KW-1185">Reference proteome</keyword>
<dbReference type="GO" id="GO:0006040">
    <property type="term" value="P:amino sugar metabolic process"/>
    <property type="evidence" value="ECO:0007669"/>
    <property type="project" value="InterPro"/>
</dbReference>
<dbReference type="EC" id="2.7.1.170" evidence="2"/>
<dbReference type="GO" id="GO:0005524">
    <property type="term" value="F:ATP binding"/>
    <property type="evidence" value="ECO:0007669"/>
    <property type="project" value="UniProtKB-UniRule"/>
</dbReference>
<evidence type="ECO:0000313" key="3">
    <source>
        <dbReference type="EMBL" id="RKQ71271.1"/>
    </source>
</evidence>
<evidence type="ECO:0000256" key="1">
    <source>
        <dbReference type="ARBA" id="ARBA00023277"/>
    </source>
</evidence>
<keyword evidence="2" id="KW-0547">Nucleotide-binding</keyword>
<comment type="similarity">
    <text evidence="2">Belongs to the anhydro-N-acetylmuramic acid kinase family.</text>
</comment>
<dbReference type="GO" id="GO:0097175">
    <property type="term" value="P:1,6-anhydro-N-acetyl-beta-muramic acid catabolic process"/>
    <property type="evidence" value="ECO:0007669"/>
    <property type="project" value="UniProtKB-UniRule"/>
</dbReference>
<reference evidence="3 4" key="1">
    <citation type="submission" date="2018-10" db="EMBL/GenBank/DDBJ databases">
        <title>Genomic Encyclopedia of Type Strains, Phase IV (KMG-IV): sequencing the most valuable type-strain genomes for metagenomic binning, comparative biology and taxonomic classification.</title>
        <authorList>
            <person name="Goeker M."/>
        </authorList>
    </citation>
    <scope>NUCLEOTIDE SEQUENCE [LARGE SCALE GENOMIC DNA]</scope>
    <source>
        <strain evidence="3 4">DSM 22008</strain>
    </source>
</reference>
<dbReference type="GO" id="GO:0016773">
    <property type="term" value="F:phosphotransferase activity, alcohol group as acceptor"/>
    <property type="evidence" value="ECO:0007669"/>
    <property type="project" value="UniProtKB-UniRule"/>
</dbReference>
<dbReference type="NCBIfam" id="NF007141">
    <property type="entry name" value="PRK09585.1-5"/>
    <property type="match status" value="1"/>
</dbReference>
<dbReference type="FunCoup" id="A0A420WJR5">
    <property type="interactions" value="39"/>
</dbReference>
<organism evidence="3 4">
    <name type="scientific">Litorimonas taeanensis</name>
    <dbReference type="NCBI Taxonomy" id="568099"/>
    <lineage>
        <taxon>Bacteria</taxon>
        <taxon>Pseudomonadati</taxon>
        <taxon>Pseudomonadota</taxon>
        <taxon>Alphaproteobacteria</taxon>
        <taxon>Maricaulales</taxon>
        <taxon>Robiginitomaculaceae</taxon>
    </lineage>
</organism>
<dbReference type="UniPathway" id="UPA00544"/>
<dbReference type="PANTHER" id="PTHR30605:SF0">
    <property type="entry name" value="ANHYDRO-N-ACETYLMURAMIC ACID KINASE"/>
    <property type="match status" value="1"/>
</dbReference>
<feature type="binding site" evidence="2">
    <location>
        <begin position="14"/>
        <end position="21"/>
    </location>
    <ligand>
        <name>ATP</name>
        <dbReference type="ChEBI" id="CHEBI:30616"/>
    </ligand>
</feature>
<dbReference type="Pfam" id="PF03702">
    <property type="entry name" value="AnmK"/>
    <property type="match status" value="1"/>
</dbReference>
<keyword evidence="2 3" id="KW-0418">Kinase</keyword>
<comment type="function">
    <text evidence="2">Catalyzes the specific phosphorylation of 1,6-anhydro-N-acetylmuramic acid (anhMurNAc) with the simultaneous cleavage of the 1,6-anhydro ring, generating MurNAc-6-P. Is required for the utilization of anhMurNAc either imported from the medium or derived from its own cell wall murein, and thus plays a role in cell wall recycling.</text>
</comment>
<keyword evidence="2" id="KW-0808">Transferase</keyword>
<dbReference type="GO" id="GO:0016301">
    <property type="term" value="F:kinase activity"/>
    <property type="evidence" value="ECO:0007669"/>
    <property type="project" value="UniProtKB-KW"/>
</dbReference>
<dbReference type="UniPathway" id="UPA00343"/>
<dbReference type="SUPFAM" id="SSF53067">
    <property type="entry name" value="Actin-like ATPase domain"/>
    <property type="match status" value="1"/>
</dbReference>
<accession>A0A420WJR5</accession>
<dbReference type="Proteomes" id="UP000282211">
    <property type="component" value="Unassembled WGS sequence"/>
</dbReference>
<dbReference type="Gene3D" id="3.30.420.40">
    <property type="match status" value="2"/>
</dbReference>
<dbReference type="EMBL" id="RBII01000001">
    <property type="protein sequence ID" value="RKQ71271.1"/>
    <property type="molecule type" value="Genomic_DNA"/>
</dbReference>
<comment type="pathway">
    <text evidence="2">Cell wall biogenesis; peptidoglycan recycling.</text>
</comment>
<dbReference type="InterPro" id="IPR005338">
    <property type="entry name" value="Anhydro_N_Ac-Mur_kinase"/>
</dbReference>
<comment type="catalytic activity">
    <reaction evidence="2">
        <text>1,6-anhydro-N-acetyl-beta-muramate + ATP + H2O = N-acetyl-D-muramate 6-phosphate + ADP + H(+)</text>
        <dbReference type="Rhea" id="RHEA:24952"/>
        <dbReference type="ChEBI" id="CHEBI:15377"/>
        <dbReference type="ChEBI" id="CHEBI:15378"/>
        <dbReference type="ChEBI" id="CHEBI:30616"/>
        <dbReference type="ChEBI" id="CHEBI:58690"/>
        <dbReference type="ChEBI" id="CHEBI:58722"/>
        <dbReference type="ChEBI" id="CHEBI:456216"/>
        <dbReference type="EC" id="2.7.1.170"/>
    </reaction>
</comment>
<protein>
    <recommendedName>
        <fullName evidence="2">Anhydro-N-acetylmuramic acid kinase</fullName>
        <ecNumber evidence="2">2.7.1.170</ecNumber>
    </recommendedName>
    <alternativeName>
        <fullName evidence="2">AnhMurNAc kinase</fullName>
    </alternativeName>
</protein>
<gene>
    <name evidence="2" type="primary">anmK</name>
    <name evidence="3" type="ORF">DES40_0584</name>
</gene>